<dbReference type="Gene3D" id="3.30.565.10">
    <property type="entry name" value="Histidine kinase-like ATPase, C-terminal domain"/>
    <property type="match status" value="1"/>
</dbReference>
<dbReference type="SMART" id="SM00387">
    <property type="entry name" value="HATPase_c"/>
    <property type="match status" value="1"/>
</dbReference>
<dbReference type="CDD" id="cd16922">
    <property type="entry name" value="HATPase_EvgS-ArcB-TorS-like"/>
    <property type="match status" value="1"/>
</dbReference>
<comment type="catalytic activity">
    <reaction evidence="1">
        <text>ATP + protein L-histidine = ADP + protein N-phospho-L-histidine.</text>
        <dbReference type="EC" id="2.7.13.3"/>
    </reaction>
</comment>
<dbReference type="InterPro" id="IPR003661">
    <property type="entry name" value="HisK_dim/P_dom"/>
</dbReference>
<dbReference type="InterPro" id="IPR004358">
    <property type="entry name" value="Sig_transdc_His_kin-like_C"/>
</dbReference>
<dbReference type="SMART" id="SM00388">
    <property type="entry name" value="HisKA"/>
    <property type="match status" value="1"/>
</dbReference>
<dbReference type="Pfam" id="PF02518">
    <property type="entry name" value="HATPase_c"/>
    <property type="match status" value="1"/>
</dbReference>
<dbReference type="Pfam" id="PF00512">
    <property type="entry name" value="HisKA"/>
    <property type="match status" value="1"/>
</dbReference>
<evidence type="ECO:0000259" key="8">
    <source>
        <dbReference type="PROSITE" id="PS50109"/>
    </source>
</evidence>
<evidence type="ECO:0000256" key="2">
    <source>
        <dbReference type="ARBA" id="ARBA00012438"/>
    </source>
</evidence>
<dbReference type="FunFam" id="1.10.287.130:FF:000001">
    <property type="entry name" value="Two-component sensor histidine kinase"/>
    <property type="match status" value="1"/>
</dbReference>
<evidence type="ECO:0000256" key="5">
    <source>
        <dbReference type="ARBA" id="ARBA00022777"/>
    </source>
</evidence>
<keyword evidence="5 9" id="KW-0418">Kinase</keyword>
<dbReference type="RefSeq" id="WP_005778870.1">
    <property type="nucleotide sequence ID" value="NZ_CAEUHN010000001.1"/>
</dbReference>
<dbReference type="InterPro" id="IPR036097">
    <property type="entry name" value="HisK_dim/P_sf"/>
</dbReference>
<keyword evidence="3" id="KW-0597">Phosphoprotein</keyword>
<dbReference type="InterPro" id="IPR036890">
    <property type="entry name" value="HATPase_C_sf"/>
</dbReference>
<dbReference type="EMBL" id="CP054003">
    <property type="protein sequence ID" value="QKH85340.1"/>
    <property type="molecule type" value="Genomic_DNA"/>
</dbReference>
<evidence type="ECO:0000256" key="6">
    <source>
        <dbReference type="ARBA" id="ARBA00023012"/>
    </source>
</evidence>
<reference evidence="9" key="1">
    <citation type="book" date="2014" name="THE 24TH EUROPEAN CONGRESS OF CLINICAL MICROBIOLOGY AND INFECTIOUS DISEASES" publisher="ECCMID 2014" city="Barcelona, Spain">
        <title>Identification of resistance genes in three multidrug-resistant Bacteroides fragilis isolates by whole genome sequencing.</title>
        <editorList>
            <person name="Unknown"/>
            <person name="A."/>
        </editorList>
        <authorList>
            <person name="Sydenham T.V."/>
            <person name="Hasman H."/>
            <person name="Wang M."/>
            <person name="Soki J."/>
            <person name="Nagy E."/>
            <person name="Justesen U.S."/>
        </authorList>
    </citation>
    <scope>NUCLEOTIDE SEQUENCE</scope>
    <source>
        <strain evidence="9">DCMOUH0018B</strain>
    </source>
</reference>
<dbReference type="EMBL" id="JMZZ02000228">
    <property type="protein sequence ID" value="KFX72532.1"/>
    <property type="molecule type" value="Genomic_DNA"/>
</dbReference>
<keyword evidence="7" id="KW-0472">Membrane</keyword>
<feature type="transmembrane region" description="Helical" evidence="7">
    <location>
        <begin position="5"/>
        <end position="24"/>
    </location>
</feature>
<dbReference type="Proteomes" id="UP000501467">
    <property type="component" value="Chromosome"/>
</dbReference>
<dbReference type="InterPro" id="IPR050736">
    <property type="entry name" value="Sensor_HK_Regulatory"/>
</dbReference>
<organism evidence="9">
    <name type="scientific">Bacteroides fragilis</name>
    <dbReference type="NCBI Taxonomy" id="817"/>
    <lineage>
        <taxon>Bacteria</taxon>
        <taxon>Pseudomonadati</taxon>
        <taxon>Bacteroidota</taxon>
        <taxon>Bacteroidia</taxon>
        <taxon>Bacteroidales</taxon>
        <taxon>Bacteroidaceae</taxon>
        <taxon>Bacteroides</taxon>
    </lineage>
</organism>
<dbReference type="InterPro" id="IPR005467">
    <property type="entry name" value="His_kinase_dom"/>
</dbReference>
<dbReference type="AlphaFoldDB" id="A0A0I9S4L2"/>
<dbReference type="PANTHER" id="PTHR43711:SF31">
    <property type="entry name" value="HISTIDINE KINASE"/>
    <property type="match status" value="1"/>
</dbReference>
<evidence type="ECO:0000313" key="11">
    <source>
        <dbReference type="Proteomes" id="UP000501467"/>
    </source>
</evidence>
<dbReference type="PROSITE" id="PS50109">
    <property type="entry name" value="HIS_KIN"/>
    <property type="match status" value="1"/>
</dbReference>
<dbReference type="EC" id="2.7.13.3" evidence="2"/>
<feature type="domain" description="Histidine kinase" evidence="8">
    <location>
        <begin position="196"/>
        <end position="409"/>
    </location>
</feature>
<evidence type="ECO:0000256" key="7">
    <source>
        <dbReference type="SAM" id="Phobius"/>
    </source>
</evidence>
<reference evidence="9" key="2">
    <citation type="submission" date="2014-07" db="EMBL/GenBank/DDBJ databases">
        <title>Genetics and epidemiology of antimicrobial resistance in B. fragilis group.</title>
        <authorList>
            <person name="Sydenham T.V."/>
            <person name="Hasman H."/>
            <person name="Kemp M."/>
            <person name="Justesen U.S."/>
        </authorList>
    </citation>
    <scope>NUCLEOTIDE SEQUENCE [LARGE SCALE GENOMIC DNA]</scope>
    <source>
        <strain evidence="9">DCMOUH0018B</strain>
    </source>
</reference>
<dbReference type="PRINTS" id="PR00344">
    <property type="entry name" value="BCTRLSENSOR"/>
</dbReference>
<dbReference type="CDD" id="cd00082">
    <property type="entry name" value="HisKA"/>
    <property type="match status" value="1"/>
</dbReference>
<reference evidence="10 11" key="3">
    <citation type="submission" date="2020-05" db="EMBL/GenBank/DDBJ databases">
        <title>FDA dAtabase for Regulatory Grade micrObial Sequences (FDA-ARGOS): Supporting development and validation of Infectious Disease Dx tests.</title>
        <authorList>
            <person name="Bojja K."/>
            <person name="Kessler A."/>
            <person name="Tallon L."/>
            <person name="Sadzewicz L."/>
            <person name="Zhao X."/>
            <person name="Vavikolanu K."/>
            <person name="Mehta A."/>
            <person name="Aluvathingal J."/>
            <person name="Nadendla S."/>
            <person name="Myers T."/>
            <person name="Yan Y."/>
            <person name="Sichtig H."/>
        </authorList>
    </citation>
    <scope>NUCLEOTIDE SEQUENCE [LARGE SCALE GENOMIC DNA]</scope>
    <source>
        <strain evidence="10 11">FDAARGOS_763</strain>
    </source>
</reference>
<keyword evidence="6" id="KW-0902">Two-component regulatory system</keyword>
<proteinExistence type="predicted"/>
<dbReference type="GO" id="GO:0000155">
    <property type="term" value="F:phosphorelay sensor kinase activity"/>
    <property type="evidence" value="ECO:0007669"/>
    <property type="project" value="InterPro"/>
</dbReference>
<name>A0A0I9S4L2_BACFG</name>
<evidence type="ECO:0000313" key="10">
    <source>
        <dbReference type="EMBL" id="QKH85340.1"/>
    </source>
</evidence>
<accession>A0A0I9S4L2</accession>
<dbReference type="InterPro" id="IPR003594">
    <property type="entry name" value="HATPase_dom"/>
</dbReference>
<dbReference type="PANTHER" id="PTHR43711">
    <property type="entry name" value="TWO-COMPONENT HISTIDINE KINASE"/>
    <property type="match status" value="1"/>
</dbReference>
<dbReference type="Gene3D" id="1.10.287.130">
    <property type="match status" value="1"/>
</dbReference>
<sequence length="409" mass="46020">MMTYIVIGILFAIILLICIKYWYLCSKLNLQKNEWMAHIKESDTILHSMNACFMLVDRDFVVLRTNYYDLNGIPGEPVSNRVGDLLKCKNAVRSEGCGAHHNCGSCMVRYTIENAFCHKKGFSKLEASMRLFSPDHQHIIPCDVSVSGTYLTDGDQEQMLLTIYDITELKNTQRLLSIEKENAVSAEKLKSAFIANMSHEIRTPLNAIIGFSGLLASTDDDAEKKMYLDIVAENNHRLLQIVTDVLDLSKIESGSLDFHYSRFDVNDLLCGLHGILEIRLKDKPDIKLVCEAGTDEWMIYSEQQRIVQILTNLVHNAIKFTQNGEIRFGCRPHGETDVYFYVSDTGIGIPVGEQDKIFDRFTKLDHEVPGTGLGLTLSQTIVQSLGGEIGVESEVTKGSTFWFTLPLTS</sequence>
<evidence type="ECO:0000256" key="1">
    <source>
        <dbReference type="ARBA" id="ARBA00000085"/>
    </source>
</evidence>
<gene>
    <name evidence="9" type="ORF">EE52_0223925</name>
    <name evidence="10" type="ORF">FOC69_13560</name>
</gene>
<dbReference type="PATRIC" id="fig|817.53.peg.4957"/>
<keyword evidence="4" id="KW-0808">Transferase</keyword>
<dbReference type="SUPFAM" id="SSF47384">
    <property type="entry name" value="Homodimeric domain of signal transducing histidine kinase"/>
    <property type="match status" value="1"/>
</dbReference>
<keyword evidence="7" id="KW-0812">Transmembrane</keyword>
<keyword evidence="7" id="KW-1133">Transmembrane helix</keyword>
<evidence type="ECO:0000256" key="3">
    <source>
        <dbReference type="ARBA" id="ARBA00022553"/>
    </source>
</evidence>
<dbReference type="SUPFAM" id="SSF55874">
    <property type="entry name" value="ATPase domain of HSP90 chaperone/DNA topoisomerase II/histidine kinase"/>
    <property type="match status" value="1"/>
</dbReference>
<protein>
    <recommendedName>
        <fullName evidence="2">histidine kinase</fullName>
        <ecNumber evidence="2">2.7.13.3</ecNumber>
    </recommendedName>
</protein>
<evidence type="ECO:0000256" key="4">
    <source>
        <dbReference type="ARBA" id="ARBA00022679"/>
    </source>
</evidence>
<evidence type="ECO:0000313" key="9">
    <source>
        <dbReference type="EMBL" id="KFX72532.1"/>
    </source>
</evidence>